<proteinExistence type="predicted"/>
<keyword evidence="2" id="KW-0175">Coiled coil</keyword>
<feature type="compositionally biased region" description="Low complexity" evidence="3">
    <location>
        <begin position="570"/>
        <end position="590"/>
    </location>
</feature>
<feature type="compositionally biased region" description="Low complexity" evidence="3">
    <location>
        <begin position="485"/>
        <end position="505"/>
    </location>
</feature>
<dbReference type="PROSITE" id="PS50089">
    <property type="entry name" value="ZF_RING_2"/>
    <property type="match status" value="1"/>
</dbReference>
<dbReference type="EMBL" id="GG662628">
    <property type="protein sequence ID" value="EAS00127.2"/>
    <property type="molecule type" value="Genomic_DNA"/>
</dbReference>
<dbReference type="SUPFAM" id="SSF57850">
    <property type="entry name" value="RING/U-box"/>
    <property type="match status" value="1"/>
</dbReference>
<dbReference type="PANTHER" id="PTHR15361">
    <property type="entry name" value="RAD51/NUKS-INTERACTING PROTEIN"/>
    <property type="match status" value="1"/>
</dbReference>
<dbReference type="InterPro" id="IPR001841">
    <property type="entry name" value="Znf_RING"/>
</dbReference>
<feature type="compositionally biased region" description="Polar residues" evidence="3">
    <location>
        <begin position="655"/>
        <end position="668"/>
    </location>
</feature>
<reference evidence="7" key="1">
    <citation type="journal article" date="2006" name="PLoS Biol.">
        <title>Macronuclear genome sequence of the ciliate Tetrahymena thermophila, a model eukaryote.</title>
        <authorList>
            <person name="Eisen J.A."/>
            <person name="Coyne R.S."/>
            <person name="Wu M."/>
            <person name="Wu D."/>
            <person name="Thiagarajan M."/>
            <person name="Wortman J.R."/>
            <person name="Badger J.H."/>
            <person name="Ren Q."/>
            <person name="Amedeo P."/>
            <person name="Jones K.M."/>
            <person name="Tallon L.J."/>
            <person name="Delcher A.L."/>
            <person name="Salzberg S.L."/>
            <person name="Silva J.C."/>
            <person name="Haas B.J."/>
            <person name="Majoros W.H."/>
            <person name="Farzad M."/>
            <person name="Carlton J.M."/>
            <person name="Smith R.K. Jr."/>
            <person name="Garg J."/>
            <person name="Pearlman R.E."/>
            <person name="Karrer K.M."/>
            <person name="Sun L."/>
            <person name="Manning G."/>
            <person name="Elde N.C."/>
            <person name="Turkewitz A.P."/>
            <person name="Asai D.J."/>
            <person name="Wilkes D.E."/>
            <person name="Wang Y."/>
            <person name="Cai H."/>
            <person name="Collins K."/>
            <person name="Stewart B.A."/>
            <person name="Lee S.R."/>
            <person name="Wilamowska K."/>
            <person name="Weinberg Z."/>
            <person name="Ruzzo W.L."/>
            <person name="Wloga D."/>
            <person name="Gaertig J."/>
            <person name="Frankel J."/>
            <person name="Tsao C.-C."/>
            <person name="Gorovsky M.A."/>
            <person name="Keeling P.J."/>
            <person name="Waller R.F."/>
            <person name="Patron N.J."/>
            <person name="Cherry J.M."/>
            <person name="Stover N.A."/>
            <person name="Krieger C.J."/>
            <person name="del Toro C."/>
            <person name="Ryder H.F."/>
            <person name="Williamson S.C."/>
            <person name="Barbeau R.A."/>
            <person name="Hamilton E.P."/>
            <person name="Orias E."/>
        </authorList>
    </citation>
    <scope>NUCLEOTIDE SEQUENCE [LARGE SCALE GENOMIC DNA]</scope>
    <source>
        <strain evidence="7">SB210</strain>
    </source>
</reference>
<feature type="region of interest" description="Disordered" evidence="3">
    <location>
        <begin position="775"/>
        <end position="819"/>
    </location>
</feature>
<dbReference type="RefSeq" id="XP_001020372.2">
    <property type="nucleotide sequence ID" value="XM_001020372.2"/>
</dbReference>
<dbReference type="InterPro" id="IPR052003">
    <property type="entry name" value="HR_DNA-Binding_Protein"/>
</dbReference>
<dbReference type="Proteomes" id="UP000009168">
    <property type="component" value="Unassembled WGS sequence"/>
</dbReference>
<dbReference type="STRING" id="312017.Q23UD8"/>
<dbReference type="HOGENOM" id="CLU_282494_0_0_1"/>
<name>Q23UD8_TETTS</name>
<feature type="domain" description="RING-type" evidence="5">
    <location>
        <begin position="825"/>
        <end position="864"/>
    </location>
</feature>
<dbReference type="KEGG" id="tet:TTHERM_00797880"/>
<dbReference type="GO" id="GO:0036297">
    <property type="term" value="P:interstrand cross-link repair"/>
    <property type="evidence" value="ECO:0007669"/>
    <property type="project" value="TreeGrafter"/>
</dbReference>
<dbReference type="AlphaFoldDB" id="Q23UD8"/>
<feature type="transmembrane region" description="Helical" evidence="4">
    <location>
        <begin position="276"/>
        <end position="296"/>
    </location>
</feature>
<feature type="compositionally biased region" description="Polar residues" evidence="3">
    <location>
        <begin position="555"/>
        <end position="569"/>
    </location>
</feature>
<evidence type="ECO:0000256" key="2">
    <source>
        <dbReference type="SAM" id="Coils"/>
    </source>
</evidence>
<dbReference type="Gene3D" id="3.30.40.10">
    <property type="entry name" value="Zinc/RING finger domain, C3HC4 (zinc finger)"/>
    <property type="match status" value="1"/>
</dbReference>
<feature type="transmembrane region" description="Helical" evidence="4">
    <location>
        <begin position="348"/>
        <end position="367"/>
    </location>
</feature>
<dbReference type="SMART" id="SM00184">
    <property type="entry name" value="RING"/>
    <property type="match status" value="1"/>
</dbReference>
<dbReference type="GO" id="GO:0003697">
    <property type="term" value="F:single-stranded DNA binding"/>
    <property type="evidence" value="ECO:0007669"/>
    <property type="project" value="TreeGrafter"/>
</dbReference>
<evidence type="ECO:0000313" key="7">
    <source>
        <dbReference type="Proteomes" id="UP000009168"/>
    </source>
</evidence>
<organism evidence="6 7">
    <name type="scientific">Tetrahymena thermophila (strain SB210)</name>
    <dbReference type="NCBI Taxonomy" id="312017"/>
    <lineage>
        <taxon>Eukaryota</taxon>
        <taxon>Sar</taxon>
        <taxon>Alveolata</taxon>
        <taxon>Ciliophora</taxon>
        <taxon>Intramacronucleata</taxon>
        <taxon>Oligohymenophorea</taxon>
        <taxon>Hymenostomatida</taxon>
        <taxon>Tetrahymenina</taxon>
        <taxon>Tetrahymenidae</taxon>
        <taxon>Tetrahymena</taxon>
    </lineage>
</organism>
<feature type="coiled-coil region" evidence="2">
    <location>
        <begin position="114"/>
        <end position="141"/>
    </location>
</feature>
<dbReference type="PANTHER" id="PTHR15361:SF5">
    <property type="entry name" value="C3H1-TYPE DOMAIN-CONTAINING PROTEIN"/>
    <property type="match status" value="1"/>
</dbReference>
<feature type="compositionally biased region" description="Basic residues" evidence="3">
    <location>
        <begin position="473"/>
        <end position="482"/>
    </location>
</feature>
<dbReference type="GO" id="GO:0003690">
    <property type="term" value="F:double-stranded DNA binding"/>
    <property type="evidence" value="ECO:0007669"/>
    <property type="project" value="TreeGrafter"/>
</dbReference>
<feature type="compositionally biased region" description="Acidic residues" evidence="3">
    <location>
        <begin position="511"/>
        <end position="533"/>
    </location>
</feature>
<dbReference type="OrthoDB" id="312892at2759"/>
<keyword evidence="1" id="KW-0862">Zinc</keyword>
<gene>
    <name evidence="6" type="ORF">TTHERM_00797880</name>
</gene>
<sequence>MQSQYQSRQHQHSNQFQQQFYRYSPSHQRNSVSHLQGLSRSRNESLVMMPNNQRNMSIANYTINNMMSPNFGDENRLFAFYSPSNRDLMSPQGLNNQSNSQIFHYMGQSVNNRNNNSQNIMQQYAQQYEDQQQQNQVINSMRNQINNPLQNQENPVNPIKKSTVSDKKLQQIEQRLKLYSSIVMQQTFFNHLSLQIFFILMLILILYSMQYIFVLVFLWIVDIISFAFSFKRSKIEQEVDENKQEEHSNIWRIVETTFSILFKICLYIYLEVNQYKFYYVPCTLLIYVLIRFFFVISKKLAENGPISALINECFTWGFKIFFVGQIFLISVKMNNKIDWSWQDVFWPYWVFFYIMIGTNSVFVILLLSKILLKCLGQPVQSFEIKGLFWFFLLSNGLCVNSTLFVRGAVNRLDHQSNDDAQLSFKYSLVFTTFFIIYTLFFWKGIWIFMFHFSQEREDTEGDENSQKNTSRIGKNKKKKNKNKGNESNQQQQQQQDQDGQKSNNQNKRENEGEDDEEDEEEGDEEEEDDDDEENRQRNPNDIYAEDEDYPAEQQYPESQSGRQNQGRSRNNQANISQQNNNQPGQNNQNGLPADQAQKPKPKKKIFKKVNLNNKNSQKKGFPLFLEKLSSTYFTALTNNVMKSKREKDQQKKELPSTQNKLTRANTQLDKLDKRSTSQIDMDKSKDCKEEVNKSDLQVNKKKKKGKANLQNKIDSPKGLSDSMGPVDISFNENGKTNAAQFQKSQNPLQNLAYETQLKFSQLISSPKGQELKKKEFEKKMQQQSNKELAKLNVKPKEMVKKQKSDSSQISQKSYKENGDESNANCVICFENEPDTVYLPCGHGGICYECGMDVMKKTGECYLCRHEIKQVVQIDFKSTDAQKKIIAITAALEEKVDIDADKSIINASQINGQNSDITDRSVTMTQNQIENNVSQVNISQQNPRQVQQINQQQQTQNNQQSLQNNLNQQQIQQVQSLQSQQIQQQQEPQIRNNQGIAFFDYQQQQLPLQSPHFNLALQSPNFNNIQQLPEQIQEQINNNNNNNIENINDAHSEINDQNNQQHQQVSQIALVNNLYVSNISMLQRNNSLNSNSFDFVIMRRQKSNNNSNNNNKEQNYEDNQENNQNLEESINNNLQQGTNLRGTNNNFLINFSQDLDKSNEEDS</sequence>
<dbReference type="InParanoid" id="Q23UD8"/>
<dbReference type="Pfam" id="PF13920">
    <property type="entry name" value="zf-C3HC4_3"/>
    <property type="match status" value="1"/>
</dbReference>
<keyword evidence="4" id="KW-0812">Transmembrane</keyword>
<dbReference type="GO" id="GO:0008270">
    <property type="term" value="F:zinc ion binding"/>
    <property type="evidence" value="ECO:0007669"/>
    <property type="project" value="UniProtKB-KW"/>
</dbReference>
<evidence type="ECO:0000256" key="1">
    <source>
        <dbReference type="PROSITE-ProRule" id="PRU00175"/>
    </source>
</evidence>
<evidence type="ECO:0000256" key="4">
    <source>
        <dbReference type="SAM" id="Phobius"/>
    </source>
</evidence>
<dbReference type="GeneID" id="7827709"/>
<feature type="transmembrane region" description="Helical" evidence="4">
    <location>
        <begin position="211"/>
        <end position="230"/>
    </location>
</feature>
<keyword evidence="7" id="KW-1185">Reference proteome</keyword>
<feature type="region of interest" description="Disordered" evidence="3">
    <location>
        <begin position="458"/>
        <end position="619"/>
    </location>
</feature>
<feature type="region of interest" description="Disordered" evidence="3">
    <location>
        <begin position="643"/>
        <end position="731"/>
    </location>
</feature>
<feature type="transmembrane region" description="Helical" evidence="4">
    <location>
        <begin position="308"/>
        <end position="328"/>
    </location>
</feature>
<dbReference type="GO" id="GO:0000724">
    <property type="term" value="P:double-strand break repair via homologous recombination"/>
    <property type="evidence" value="ECO:0007669"/>
    <property type="project" value="TreeGrafter"/>
</dbReference>
<feature type="transmembrane region" description="Helical" evidence="4">
    <location>
        <begin position="387"/>
        <end position="406"/>
    </location>
</feature>
<feature type="coiled-coil region" evidence="2">
    <location>
        <begin position="1108"/>
        <end position="1135"/>
    </location>
</feature>
<keyword evidence="1" id="KW-0863">Zinc-finger</keyword>
<evidence type="ECO:0000313" key="6">
    <source>
        <dbReference type="EMBL" id="EAS00127.2"/>
    </source>
</evidence>
<feature type="compositionally biased region" description="Basic and acidic residues" evidence="3">
    <location>
        <begin position="794"/>
        <end position="804"/>
    </location>
</feature>
<keyword evidence="4" id="KW-0472">Membrane</keyword>
<feature type="region of interest" description="Disordered" evidence="3">
    <location>
        <begin position="25"/>
        <end position="45"/>
    </location>
</feature>
<protein>
    <submittedName>
        <fullName evidence="6">Zinc finger, C3HC4 type (RING finger) protein</fullName>
    </submittedName>
</protein>
<accession>Q23UD8</accession>
<feature type="compositionally biased region" description="Basic and acidic residues" evidence="3">
    <location>
        <begin position="669"/>
        <end position="693"/>
    </location>
</feature>
<dbReference type="InterPro" id="IPR013083">
    <property type="entry name" value="Znf_RING/FYVE/PHD"/>
</dbReference>
<evidence type="ECO:0000256" key="3">
    <source>
        <dbReference type="SAM" id="MobiDB-lite"/>
    </source>
</evidence>
<feature type="transmembrane region" description="Helical" evidence="4">
    <location>
        <begin position="426"/>
        <end position="448"/>
    </location>
</feature>
<feature type="transmembrane region" description="Helical" evidence="4">
    <location>
        <begin position="187"/>
        <end position="205"/>
    </location>
</feature>
<feature type="compositionally biased region" description="Basic and acidic residues" evidence="3">
    <location>
        <begin position="643"/>
        <end position="654"/>
    </location>
</feature>
<evidence type="ECO:0000259" key="5">
    <source>
        <dbReference type="PROSITE" id="PS50089"/>
    </source>
</evidence>
<keyword evidence="1" id="KW-0479">Metal-binding</keyword>
<keyword evidence="4" id="KW-1133">Transmembrane helix</keyword>
<feature type="compositionally biased region" description="Polar residues" evidence="3">
    <location>
        <begin position="25"/>
        <end position="40"/>
    </location>
</feature>